<dbReference type="PROSITE" id="PS51184">
    <property type="entry name" value="JMJC"/>
    <property type="match status" value="1"/>
</dbReference>
<protein>
    <recommendedName>
        <fullName evidence="1">JmjC domain-containing protein</fullName>
    </recommendedName>
</protein>
<sequence length="218" mass="24215">MTLNVFSAFAVPMAEAHHPEPAALNAALIRLVLALEAQGASYRNPDPVVHQPEGLFESDFDFFSREEACVQELRAFVWSSLGEFLRNINPNLAGGMQGLRIASQTWFHVTRDGGYFGYHNHPMASWSGVYCVSPGEPDPAYSNNGCLVFPHPQMAVNTFIDPANSTLRWPYSHGNFVLTLKPGQLVFFPSWLGHYVTPFHGAGQRITVAFNAWFSRGE</sequence>
<dbReference type="Pfam" id="PF13759">
    <property type="entry name" value="2OG-FeII_Oxy_5"/>
    <property type="match status" value="1"/>
</dbReference>
<dbReference type="RefSeq" id="WP_345303100.1">
    <property type="nucleotide sequence ID" value="NZ_BAABJE010000009.1"/>
</dbReference>
<evidence type="ECO:0000259" key="1">
    <source>
        <dbReference type="PROSITE" id="PS51184"/>
    </source>
</evidence>
<dbReference type="Gene3D" id="2.60.120.620">
    <property type="entry name" value="q2cbj1_9rhob like domain"/>
    <property type="match status" value="1"/>
</dbReference>
<dbReference type="Proteomes" id="UP001499959">
    <property type="component" value="Unassembled WGS sequence"/>
</dbReference>
<evidence type="ECO:0000313" key="2">
    <source>
        <dbReference type="EMBL" id="GAA4793814.1"/>
    </source>
</evidence>
<reference evidence="3" key="1">
    <citation type="journal article" date="2019" name="Int. J. Syst. Evol. Microbiol.">
        <title>The Global Catalogue of Microorganisms (GCM) 10K type strain sequencing project: providing services to taxonomists for standard genome sequencing and annotation.</title>
        <authorList>
            <consortium name="The Broad Institute Genomics Platform"/>
            <consortium name="The Broad Institute Genome Sequencing Center for Infectious Disease"/>
            <person name="Wu L."/>
            <person name="Ma J."/>
        </authorList>
    </citation>
    <scope>NUCLEOTIDE SEQUENCE [LARGE SCALE GENOMIC DNA]</scope>
    <source>
        <strain evidence="3">JCM 18204</strain>
    </source>
</reference>
<comment type="caution">
    <text evidence="2">The sequence shown here is derived from an EMBL/GenBank/DDBJ whole genome shotgun (WGS) entry which is preliminary data.</text>
</comment>
<evidence type="ECO:0000313" key="3">
    <source>
        <dbReference type="Proteomes" id="UP001499959"/>
    </source>
</evidence>
<keyword evidence="3" id="KW-1185">Reference proteome</keyword>
<dbReference type="InterPro" id="IPR012668">
    <property type="entry name" value="CHP02466"/>
</dbReference>
<feature type="domain" description="JmjC" evidence="1">
    <location>
        <begin position="66"/>
        <end position="218"/>
    </location>
</feature>
<dbReference type="EMBL" id="BAABJE010000009">
    <property type="protein sequence ID" value="GAA4793814.1"/>
    <property type="molecule type" value="Genomic_DNA"/>
</dbReference>
<gene>
    <name evidence="2" type="ORF">GCM10023307_19180</name>
</gene>
<proteinExistence type="predicted"/>
<name>A0ABP9BD89_9GAMM</name>
<dbReference type="SUPFAM" id="SSF51197">
    <property type="entry name" value="Clavaminate synthase-like"/>
    <property type="match status" value="1"/>
</dbReference>
<dbReference type="InterPro" id="IPR003347">
    <property type="entry name" value="JmjC_dom"/>
</dbReference>
<organism evidence="2 3">
    <name type="scientific">Lysobacter hankyongensis</name>
    <dbReference type="NCBI Taxonomy" id="1176535"/>
    <lineage>
        <taxon>Bacteria</taxon>
        <taxon>Pseudomonadati</taxon>
        <taxon>Pseudomonadota</taxon>
        <taxon>Gammaproteobacteria</taxon>
        <taxon>Lysobacterales</taxon>
        <taxon>Lysobacteraceae</taxon>
        <taxon>Lysobacter</taxon>
    </lineage>
</organism>
<accession>A0ABP9BD89</accession>